<protein>
    <submittedName>
        <fullName evidence="1">Uncharacterized protein</fullName>
    </submittedName>
</protein>
<comment type="caution">
    <text evidence="1">The sequence shown here is derived from an EMBL/GenBank/DDBJ whole genome shotgun (WGS) entry which is preliminary data.</text>
</comment>
<dbReference type="EMBL" id="JACHLE010000002">
    <property type="protein sequence ID" value="MBB4806784.1"/>
    <property type="molecule type" value="Genomic_DNA"/>
</dbReference>
<proteinExistence type="predicted"/>
<accession>A0A840KGF3</accession>
<evidence type="ECO:0000313" key="1">
    <source>
        <dbReference type="EMBL" id="MBB4806784.1"/>
    </source>
</evidence>
<name>A0A840KGF3_9FLAO</name>
<keyword evidence="2" id="KW-1185">Reference proteome</keyword>
<sequence>MTNGISLQKIRTINLNKLLTFDNSQHFQNNTSNYFVNHSETIKFAVQFLRIYGKNYKECSERTRR</sequence>
<reference evidence="1 2" key="1">
    <citation type="submission" date="2020-08" db="EMBL/GenBank/DDBJ databases">
        <title>Functional genomics of gut bacteria from endangered species of beetles.</title>
        <authorList>
            <person name="Carlos-Shanley C."/>
        </authorList>
    </citation>
    <scope>NUCLEOTIDE SEQUENCE [LARGE SCALE GENOMIC DNA]</scope>
    <source>
        <strain evidence="1 2">S00151</strain>
    </source>
</reference>
<organism evidence="1 2">
    <name type="scientific">Chryseobacterium defluvii</name>
    <dbReference type="NCBI Taxonomy" id="160396"/>
    <lineage>
        <taxon>Bacteria</taxon>
        <taxon>Pseudomonadati</taxon>
        <taxon>Bacteroidota</taxon>
        <taxon>Flavobacteriia</taxon>
        <taxon>Flavobacteriales</taxon>
        <taxon>Weeksellaceae</taxon>
        <taxon>Chryseobacterium group</taxon>
        <taxon>Chryseobacterium</taxon>
    </lineage>
</organism>
<dbReference type="Proteomes" id="UP000592180">
    <property type="component" value="Unassembled WGS sequence"/>
</dbReference>
<evidence type="ECO:0000313" key="2">
    <source>
        <dbReference type="Proteomes" id="UP000592180"/>
    </source>
</evidence>
<gene>
    <name evidence="1" type="ORF">HNP38_002080</name>
</gene>
<dbReference type="AlphaFoldDB" id="A0A840KGF3"/>